<evidence type="ECO:0000256" key="2">
    <source>
        <dbReference type="ARBA" id="ARBA00022741"/>
    </source>
</evidence>
<evidence type="ECO:0000256" key="3">
    <source>
        <dbReference type="ARBA" id="ARBA00022840"/>
    </source>
</evidence>
<feature type="domain" description="Schlafen group 3-like DNA/RNA helicase" evidence="5">
    <location>
        <begin position="600"/>
        <end position="680"/>
    </location>
</feature>
<organism evidence="8 9">
    <name type="scientific">Chauna torquata</name>
    <name type="common">Southern screamer</name>
    <dbReference type="NCBI Taxonomy" id="30388"/>
    <lineage>
        <taxon>Eukaryota</taxon>
        <taxon>Metazoa</taxon>
        <taxon>Chordata</taxon>
        <taxon>Craniata</taxon>
        <taxon>Vertebrata</taxon>
        <taxon>Euteleostomi</taxon>
        <taxon>Archelosauria</taxon>
        <taxon>Archosauria</taxon>
        <taxon>Dinosauria</taxon>
        <taxon>Saurischia</taxon>
        <taxon>Theropoda</taxon>
        <taxon>Coelurosauria</taxon>
        <taxon>Aves</taxon>
        <taxon>Neognathae</taxon>
        <taxon>Galloanserae</taxon>
        <taxon>Anseriformes</taxon>
        <taxon>Anhimidae</taxon>
        <taxon>Chauna</taxon>
    </lineage>
</organism>
<dbReference type="InterPro" id="IPR027417">
    <property type="entry name" value="P-loop_NTPase"/>
</dbReference>
<keyword evidence="9" id="KW-1185">Reference proteome</keyword>
<keyword evidence="3" id="KW-0067">ATP-binding</keyword>
<dbReference type="InterPro" id="IPR029684">
    <property type="entry name" value="Schlafen"/>
</dbReference>
<sequence>QQKQQVWVDSATKYPEVVLHIGKICFGEKARKKMPKNSKQDQKYTLASAVCALLNSGGGVVKAEIENENYSLERDEIGLDLQDTFRSLLLTPDLGKYLDFKQQDNYLLIFIKTWNSENASLTSSAKPRICSLSSGLYAKCGASLSHMTPTEAIVFLEGKQDEARRELNLGTHAKKKMTRAVEGDMDIVNNAAAELFNRNQLRYGETLNFTESADVEFKHYSTEKMFTRVKEILPQYISGFANTHGGYLWIGVDDARRVLGFRSDDEGLEKLSHRITSIQKKLTVFHFCENGYEHNIRCGHKIFEVYDEAGAHCGYVCAVKIEPFTCVVFSEDPESWLVEGGTIRKLRADEWAAWMISADPDLSKFSETFMLELSLTVGPPLAKPVYSHQGLDNVDDLCSQLFPVKSGEITYTPEKLMEDLLQEHPELNSLMQEQLKQVSEGVVIFSRSWAVKVGLPENRDIICDVLLLAKDKPPILYTVCKHHISKDLFDYSRGTACELKKKLVNTGGYIHKLCIIPKLLTLHPRFNCGEEWDLNIQDMYPPNYSLINRDNWKALLRSLTVALLTFKSFLSDRVGSEVLNLLTMKQYQLLSENLHKTKKLYVYGLPGTGKTIVALKIIEKIRSMFQCSQQDVLYICENQPLRDFVRQKNICQAVTRVAFLSKSFDDVKHIIIDEAQNFQRGEGDWYEKALALTSSPHLPEPGFLWIFLDYLQTSHCFSTGLPEPKWHDPVESLTTVVRNANSIYRYLKNMMEKIVENPPVNIPKGRLQRLLCTARCAPAVPGYFQIVKETDRNRIAKYVAEHCHMYLKRGYSEKDIAILCYRDEEVRAYHGILTLEMRKSKANVSLGKMKGGLEEHIILDSFRRFSGLERIIVFGIIPYPLPFQDIILENVLVCVASRANLNLHLLH</sequence>
<dbReference type="Pfam" id="PF04326">
    <property type="entry name" value="SLFN_AlbA_2"/>
    <property type="match status" value="1"/>
</dbReference>
<feature type="non-terminal residue" evidence="8">
    <location>
        <position position="907"/>
    </location>
</feature>
<comment type="similarity">
    <text evidence="1">Belongs to the Schlafen family. Subgroup III subfamily.</text>
</comment>
<dbReference type="Pfam" id="PF21026">
    <property type="entry name" value="SLFN_GTPase-like"/>
    <property type="match status" value="1"/>
</dbReference>
<proteinExistence type="inferred from homology"/>
<feature type="domain" description="Schlafen GTPase-like" evidence="7">
    <location>
        <begin position="408"/>
        <end position="546"/>
    </location>
</feature>
<dbReference type="PANTHER" id="PTHR12155:SF30">
    <property type="entry name" value="PROTEIN SLFN14"/>
    <property type="match status" value="1"/>
</dbReference>
<dbReference type="Gene3D" id="3.40.50.300">
    <property type="entry name" value="P-loop containing nucleotide triphosphate hydrolases"/>
    <property type="match status" value="1"/>
</dbReference>
<dbReference type="InterPro" id="IPR018647">
    <property type="entry name" value="SLFN_3-like_DNA/RNA_helicase"/>
</dbReference>
<feature type="domain" description="Schlafen AlbA-2" evidence="4">
    <location>
        <begin position="211"/>
        <end position="330"/>
    </location>
</feature>
<evidence type="ECO:0000313" key="8">
    <source>
        <dbReference type="EMBL" id="NXK47774.1"/>
    </source>
</evidence>
<evidence type="ECO:0000259" key="7">
    <source>
        <dbReference type="Pfam" id="PF21026"/>
    </source>
</evidence>
<dbReference type="EMBL" id="VXAL01005882">
    <property type="protein sequence ID" value="NXK47774.1"/>
    <property type="molecule type" value="Genomic_DNA"/>
</dbReference>
<feature type="non-terminal residue" evidence="8">
    <location>
        <position position="1"/>
    </location>
</feature>
<dbReference type="InterPro" id="IPR007421">
    <property type="entry name" value="Schlafen_AlbA_2_dom"/>
</dbReference>
<dbReference type="GO" id="GO:0005524">
    <property type="term" value="F:ATP binding"/>
    <property type="evidence" value="ECO:0007669"/>
    <property type="project" value="UniProtKB-KW"/>
</dbReference>
<dbReference type="Pfam" id="PF17057">
    <property type="entry name" value="B3R"/>
    <property type="match status" value="1"/>
</dbReference>
<dbReference type="PANTHER" id="PTHR12155">
    <property type="entry name" value="SCHLAFEN"/>
    <property type="match status" value="1"/>
</dbReference>
<dbReference type="SUPFAM" id="SSF52540">
    <property type="entry name" value="P-loop containing nucleoside triphosphate hydrolases"/>
    <property type="match status" value="1"/>
</dbReference>
<dbReference type="InterPro" id="IPR038461">
    <property type="entry name" value="Schlafen_AlbA_2_dom_sf"/>
</dbReference>
<evidence type="ECO:0000259" key="5">
    <source>
        <dbReference type="Pfam" id="PF09848"/>
    </source>
</evidence>
<evidence type="ECO:0000313" key="9">
    <source>
        <dbReference type="Proteomes" id="UP000537522"/>
    </source>
</evidence>
<reference evidence="8 9" key="1">
    <citation type="submission" date="2019-09" db="EMBL/GenBank/DDBJ databases">
        <title>Bird 10,000 Genomes (B10K) Project - Family phase.</title>
        <authorList>
            <person name="Zhang G."/>
        </authorList>
    </citation>
    <scope>NUCLEOTIDE SEQUENCE [LARGE SCALE GENOMIC DNA]</scope>
    <source>
        <strain evidence="8">B10K-DU-011-36</strain>
        <tissue evidence="8">Muscle</tissue>
    </source>
</reference>
<dbReference type="Pfam" id="PF09848">
    <property type="entry name" value="SLFN-g3_helicase"/>
    <property type="match status" value="1"/>
</dbReference>
<dbReference type="Gene3D" id="3.30.950.30">
    <property type="entry name" value="Schlafen, AAA domain"/>
    <property type="match status" value="1"/>
</dbReference>
<protein>
    <submittedName>
        <fullName evidence="8">SLN13 protein</fullName>
    </submittedName>
</protein>
<accession>A0A7L0JSY1</accession>
<name>A0A7L0JSY1_CHATO</name>
<evidence type="ECO:0000259" key="6">
    <source>
        <dbReference type="Pfam" id="PF17057"/>
    </source>
</evidence>
<dbReference type="AlphaFoldDB" id="A0A7L0JSY1"/>
<evidence type="ECO:0000259" key="4">
    <source>
        <dbReference type="Pfam" id="PF04326"/>
    </source>
</evidence>
<dbReference type="Proteomes" id="UP000537522">
    <property type="component" value="Unassembled WGS sequence"/>
</dbReference>
<feature type="domain" description="Poxin-Schlafen/Schlafen-like N-terminal" evidence="6">
    <location>
        <begin position="91"/>
        <end position="209"/>
    </location>
</feature>
<keyword evidence="2" id="KW-0547">Nucleotide-binding</keyword>
<dbReference type="InterPro" id="IPR048729">
    <property type="entry name" value="SLFN_GTPase-like"/>
</dbReference>
<comment type="caution">
    <text evidence="8">The sequence shown here is derived from an EMBL/GenBank/DDBJ whole genome shotgun (WGS) entry which is preliminary data.</text>
</comment>
<dbReference type="InterPro" id="IPR031450">
    <property type="entry name" value="Poxin-SLFN/SLFN_N"/>
</dbReference>
<evidence type="ECO:0000256" key="1">
    <source>
        <dbReference type="ARBA" id="ARBA00010114"/>
    </source>
</evidence>
<gene>
    <name evidence="8" type="primary">Slfn13</name>
    <name evidence="8" type="ORF">CHATOR_R14339</name>
</gene>